<dbReference type="GO" id="GO:0005634">
    <property type="term" value="C:nucleus"/>
    <property type="evidence" value="ECO:0007669"/>
    <property type="project" value="UniProtKB-SubCell"/>
</dbReference>
<evidence type="ECO:0000256" key="6">
    <source>
        <dbReference type="PROSITE-ProRule" id="PRU00371"/>
    </source>
</evidence>
<protein>
    <recommendedName>
        <fullName evidence="2">Regulatory protein zeste</fullName>
    </recommendedName>
</protein>
<dbReference type="PANTHER" id="PTHR21411:SF0">
    <property type="entry name" value="REGULATORY PROTEIN ZESTE"/>
    <property type="match status" value="1"/>
</dbReference>
<dbReference type="AlphaFoldDB" id="A0A9J7ENF6"/>
<dbReference type="GO" id="GO:0003677">
    <property type="term" value="F:DNA binding"/>
    <property type="evidence" value="ECO:0007669"/>
    <property type="project" value="InterPro"/>
</dbReference>
<evidence type="ECO:0000256" key="5">
    <source>
        <dbReference type="ARBA" id="ARBA00025466"/>
    </source>
</evidence>
<proteinExistence type="predicted"/>
<evidence type="ECO:0000256" key="2">
    <source>
        <dbReference type="ARBA" id="ARBA00016807"/>
    </source>
</evidence>
<keyword evidence="6" id="KW-0539">Nucleus</keyword>
<dbReference type="InterPro" id="IPR028002">
    <property type="entry name" value="Myb_DNA-bind_5"/>
</dbReference>
<dbReference type="PANTHER" id="PTHR21411">
    <property type="entry name" value="APONTIC"/>
    <property type="match status" value="1"/>
</dbReference>
<dbReference type="KEGG" id="sliu:111359997"/>
<feature type="domain" description="BESS" evidence="8">
    <location>
        <begin position="222"/>
        <end position="261"/>
    </location>
</feature>
<evidence type="ECO:0000256" key="4">
    <source>
        <dbReference type="ARBA" id="ARBA00023163"/>
    </source>
</evidence>
<dbReference type="InterPro" id="IPR001005">
    <property type="entry name" value="SANT/Myb"/>
</dbReference>
<dbReference type="GeneID" id="111359997"/>
<comment type="subunit">
    <text evidence="1">Self-associates forming complexes of several hundred monomers.</text>
</comment>
<keyword evidence="9" id="KW-1185">Reference proteome</keyword>
<dbReference type="InterPro" id="IPR004210">
    <property type="entry name" value="BESS_motif"/>
</dbReference>
<evidence type="ECO:0000313" key="9">
    <source>
        <dbReference type="Proteomes" id="UP000301870"/>
    </source>
</evidence>
<evidence type="ECO:0000256" key="1">
    <source>
        <dbReference type="ARBA" id="ARBA00011764"/>
    </source>
</evidence>
<evidence type="ECO:0000313" key="10">
    <source>
        <dbReference type="RefSeq" id="XP_022831529.1"/>
    </source>
</evidence>
<sequence length="268" mass="31201">MDPLTIIKSRQRAENWTKEEKNILFYIMRESAPIIDSKKSDRETNLKKGREWLKVQKRFVELTGKSRDVAQIKRFWIRLKCTASHHKKLVRSKEPPTSSTKTKTARELRPNIKHIRLVFKKKEIKIDSNAVALQQLQTPFQVEKDETETANQMLPQENTEPPIDFNLANIEHNVDQPHSVLLKCKPITELVADRFVNLEPETTINEQIEMSNMESNNSIMNEDEFYYFGLSVAAQLRSMPLTNALDLQSKVQTLISNERRLQLSLNTN</sequence>
<feature type="domain" description="Myb-like" evidence="7">
    <location>
        <begin position="8"/>
        <end position="80"/>
    </location>
</feature>
<keyword evidence="3" id="KW-0805">Transcription regulation</keyword>
<evidence type="ECO:0000259" key="7">
    <source>
        <dbReference type="PROSITE" id="PS50090"/>
    </source>
</evidence>
<dbReference type="PROSITE" id="PS50090">
    <property type="entry name" value="MYB_LIKE"/>
    <property type="match status" value="1"/>
</dbReference>
<comment type="subcellular location">
    <subcellularLocation>
        <location evidence="6">Nucleus</location>
    </subcellularLocation>
</comment>
<comment type="function">
    <text evidence="5">Involved in transvection phenomena (= synapsis-dependent gene expression), where the synaptic pairing of chromosomes carrying genes with which zeste interacts influences the expression of these genes. Zeste binds to DNA and stimulates transcription from a nearby promoter.</text>
</comment>
<dbReference type="RefSeq" id="XP_022831529.1">
    <property type="nucleotide sequence ID" value="XM_022975761.1"/>
</dbReference>
<dbReference type="OrthoDB" id="6084504at2759"/>
<dbReference type="Proteomes" id="UP000301870">
    <property type="component" value="Chromosome 30"/>
</dbReference>
<keyword evidence="4" id="KW-0804">Transcription</keyword>
<gene>
    <name evidence="10" type="primary">LOC111359997</name>
</gene>
<organism evidence="9 10">
    <name type="scientific">Spodoptera litura</name>
    <name type="common">Asian cotton leafworm</name>
    <dbReference type="NCBI Taxonomy" id="69820"/>
    <lineage>
        <taxon>Eukaryota</taxon>
        <taxon>Metazoa</taxon>
        <taxon>Ecdysozoa</taxon>
        <taxon>Arthropoda</taxon>
        <taxon>Hexapoda</taxon>
        <taxon>Insecta</taxon>
        <taxon>Pterygota</taxon>
        <taxon>Neoptera</taxon>
        <taxon>Endopterygota</taxon>
        <taxon>Lepidoptera</taxon>
        <taxon>Glossata</taxon>
        <taxon>Ditrysia</taxon>
        <taxon>Noctuoidea</taxon>
        <taxon>Noctuidae</taxon>
        <taxon>Amphipyrinae</taxon>
        <taxon>Spodoptera</taxon>
    </lineage>
</organism>
<evidence type="ECO:0000259" key="8">
    <source>
        <dbReference type="PROSITE" id="PS51031"/>
    </source>
</evidence>
<dbReference type="Pfam" id="PF13873">
    <property type="entry name" value="Myb_DNA-bind_5"/>
    <property type="match status" value="1"/>
</dbReference>
<dbReference type="PROSITE" id="PS51031">
    <property type="entry name" value="BESS"/>
    <property type="match status" value="1"/>
</dbReference>
<accession>A0A9J7ENF6</accession>
<reference evidence="10" key="1">
    <citation type="submission" date="2025-08" db="UniProtKB">
        <authorList>
            <consortium name="RefSeq"/>
        </authorList>
    </citation>
    <scope>IDENTIFICATION</scope>
    <source>
        <strain evidence="10">Ishihara</strain>
        <tissue evidence="10">Whole body</tissue>
    </source>
</reference>
<evidence type="ECO:0000256" key="3">
    <source>
        <dbReference type="ARBA" id="ARBA00023015"/>
    </source>
</evidence>
<name>A0A9J7ENF6_SPOLT</name>